<dbReference type="Proteomes" id="UP001153328">
    <property type="component" value="Unassembled WGS sequence"/>
</dbReference>
<sequence>MNGSNRGERVSRTMEPVASVQAGRAPLPAPRRMPERLSVRDQVLDELRDALLGGELPPGSVHSAPALAARYGVSATPVREAMQLLASEGAVEVLPNRGFRVACRTERDLEQIAQVRMLVEVPVVIGLARSLPPGRWQELRPAAEAAQAAAGAGRRAYAEADRAFHRELLGFAGNPHLVAVADDLHRAAQLPTAGPLQVPRPSALAHAAHHGSLLDALSAGTPAEPLLRTHLASCP</sequence>
<feature type="domain" description="HTH gntR-type" evidence="5">
    <location>
        <begin position="37"/>
        <end position="104"/>
    </location>
</feature>
<dbReference type="InterPro" id="IPR036390">
    <property type="entry name" value="WH_DNA-bd_sf"/>
</dbReference>
<protein>
    <submittedName>
        <fullName evidence="6">DNA-binding transcriptional regulator, GntR family</fullName>
    </submittedName>
</protein>
<dbReference type="PANTHER" id="PTHR43537:SF45">
    <property type="entry name" value="GNTR FAMILY REGULATORY PROTEIN"/>
    <property type="match status" value="1"/>
</dbReference>
<dbReference type="PANTHER" id="PTHR43537">
    <property type="entry name" value="TRANSCRIPTIONAL REGULATOR, GNTR FAMILY"/>
    <property type="match status" value="1"/>
</dbReference>
<dbReference type="SUPFAM" id="SSF46785">
    <property type="entry name" value="Winged helix' DNA-binding domain"/>
    <property type="match status" value="1"/>
</dbReference>
<dbReference type="GO" id="GO:0003700">
    <property type="term" value="F:DNA-binding transcription factor activity"/>
    <property type="evidence" value="ECO:0007669"/>
    <property type="project" value="InterPro"/>
</dbReference>
<evidence type="ECO:0000313" key="7">
    <source>
        <dbReference type="Proteomes" id="UP001153328"/>
    </source>
</evidence>
<evidence type="ECO:0000256" key="2">
    <source>
        <dbReference type="ARBA" id="ARBA00023125"/>
    </source>
</evidence>
<comment type="caution">
    <text evidence="6">The sequence shown here is derived from an EMBL/GenBank/DDBJ whole genome shotgun (WGS) entry which is preliminary data.</text>
</comment>
<dbReference type="Gene3D" id="1.20.120.530">
    <property type="entry name" value="GntR ligand-binding domain-like"/>
    <property type="match status" value="1"/>
</dbReference>
<accession>A0A9W4MK14</accession>
<dbReference type="SMART" id="SM00345">
    <property type="entry name" value="HTH_GNTR"/>
    <property type="match status" value="1"/>
</dbReference>
<evidence type="ECO:0000313" key="6">
    <source>
        <dbReference type="EMBL" id="CAG7653798.1"/>
    </source>
</evidence>
<dbReference type="Gene3D" id="1.10.10.10">
    <property type="entry name" value="Winged helix-like DNA-binding domain superfamily/Winged helix DNA-binding domain"/>
    <property type="match status" value="1"/>
</dbReference>
<name>A0A9W4MK14_9ACTN</name>
<dbReference type="Pfam" id="PF07729">
    <property type="entry name" value="FCD"/>
    <property type="match status" value="1"/>
</dbReference>
<dbReference type="AlphaFoldDB" id="A0A9W4MK14"/>
<feature type="compositionally biased region" description="Basic and acidic residues" evidence="4">
    <location>
        <begin position="1"/>
        <end position="12"/>
    </location>
</feature>
<keyword evidence="1" id="KW-0805">Transcription regulation</keyword>
<keyword evidence="7" id="KW-1185">Reference proteome</keyword>
<dbReference type="SMART" id="SM00895">
    <property type="entry name" value="FCD"/>
    <property type="match status" value="1"/>
</dbReference>
<organism evidence="6 7">
    <name type="scientific">Actinacidiphila bryophytorum</name>
    <dbReference type="NCBI Taxonomy" id="1436133"/>
    <lineage>
        <taxon>Bacteria</taxon>
        <taxon>Bacillati</taxon>
        <taxon>Actinomycetota</taxon>
        <taxon>Actinomycetes</taxon>
        <taxon>Kitasatosporales</taxon>
        <taxon>Streptomycetaceae</taxon>
        <taxon>Actinacidiphila</taxon>
    </lineage>
</organism>
<gene>
    <name evidence="6" type="ORF">SBRY_60263</name>
</gene>
<dbReference type="InterPro" id="IPR008920">
    <property type="entry name" value="TF_FadR/GntR_C"/>
</dbReference>
<evidence type="ECO:0000259" key="5">
    <source>
        <dbReference type="PROSITE" id="PS50949"/>
    </source>
</evidence>
<evidence type="ECO:0000256" key="3">
    <source>
        <dbReference type="ARBA" id="ARBA00023163"/>
    </source>
</evidence>
<dbReference type="InterPro" id="IPR036388">
    <property type="entry name" value="WH-like_DNA-bd_sf"/>
</dbReference>
<dbReference type="SUPFAM" id="SSF48008">
    <property type="entry name" value="GntR ligand-binding domain-like"/>
    <property type="match status" value="1"/>
</dbReference>
<dbReference type="GO" id="GO:0003677">
    <property type="term" value="F:DNA binding"/>
    <property type="evidence" value="ECO:0007669"/>
    <property type="project" value="UniProtKB-KW"/>
</dbReference>
<proteinExistence type="predicted"/>
<evidence type="ECO:0000256" key="4">
    <source>
        <dbReference type="SAM" id="MobiDB-lite"/>
    </source>
</evidence>
<dbReference type="EMBL" id="CAJVAX010000020">
    <property type="protein sequence ID" value="CAG7653798.1"/>
    <property type="molecule type" value="Genomic_DNA"/>
</dbReference>
<dbReference type="Pfam" id="PF00392">
    <property type="entry name" value="GntR"/>
    <property type="match status" value="1"/>
</dbReference>
<feature type="region of interest" description="Disordered" evidence="4">
    <location>
        <begin position="1"/>
        <end position="31"/>
    </location>
</feature>
<keyword evidence="3" id="KW-0804">Transcription</keyword>
<dbReference type="PROSITE" id="PS50949">
    <property type="entry name" value="HTH_GNTR"/>
    <property type="match status" value="1"/>
</dbReference>
<dbReference type="InterPro" id="IPR000524">
    <property type="entry name" value="Tscrpt_reg_HTH_GntR"/>
</dbReference>
<keyword evidence="2 6" id="KW-0238">DNA-binding</keyword>
<dbReference type="InterPro" id="IPR011711">
    <property type="entry name" value="GntR_C"/>
</dbReference>
<reference evidence="6" key="1">
    <citation type="submission" date="2021-06" db="EMBL/GenBank/DDBJ databases">
        <authorList>
            <person name="Arsene-Ploetze F."/>
        </authorList>
    </citation>
    <scope>NUCLEOTIDE SEQUENCE</scope>
    <source>
        <strain evidence="6">SBRY1</strain>
    </source>
</reference>
<evidence type="ECO:0000256" key="1">
    <source>
        <dbReference type="ARBA" id="ARBA00023015"/>
    </source>
</evidence>
<dbReference type="CDD" id="cd07377">
    <property type="entry name" value="WHTH_GntR"/>
    <property type="match status" value="1"/>
</dbReference>